<evidence type="ECO:0000313" key="2">
    <source>
        <dbReference type="EMBL" id="KAK4321761.1"/>
    </source>
</evidence>
<evidence type="ECO:0000313" key="3">
    <source>
        <dbReference type="Proteomes" id="UP001292094"/>
    </source>
</evidence>
<feature type="signal peptide" evidence="1">
    <location>
        <begin position="1"/>
        <end position="28"/>
    </location>
</feature>
<dbReference type="EMBL" id="JAWZYT010000559">
    <property type="protein sequence ID" value="KAK4321761.1"/>
    <property type="molecule type" value="Genomic_DNA"/>
</dbReference>
<dbReference type="AlphaFoldDB" id="A0AAE1Q8R6"/>
<protein>
    <recommendedName>
        <fullName evidence="4">Insulin-like androgenic gland hormone</fullName>
    </recommendedName>
</protein>
<sequence>MNVISIVKTVVLVLVVVVGVCLVRQGQSYPVEGISFDFNCGSVQEALHRLCVTYQPHFSTNNTRKRSGRSTDHVAPPSFGLKYDSNTEPIKQLHMPEGHLRAEDALQLVRNTRELMTVNIQDECCSGNRNCDRTEIIEYCDMVRE</sequence>
<evidence type="ECO:0008006" key="4">
    <source>
        <dbReference type="Google" id="ProtNLM"/>
    </source>
</evidence>
<organism evidence="2 3">
    <name type="scientific">Petrolisthes manimaculis</name>
    <dbReference type="NCBI Taxonomy" id="1843537"/>
    <lineage>
        <taxon>Eukaryota</taxon>
        <taxon>Metazoa</taxon>
        <taxon>Ecdysozoa</taxon>
        <taxon>Arthropoda</taxon>
        <taxon>Crustacea</taxon>
        <taxon>Multicrustacea</taxon>
        <taxon>Malacostraca</taxon>
        <taxon>Eumalacostraca</taxon>
        <taxon>Eucarida</taxon>
        <taxon>Decapoda</taxon>
        <taxon>Pleocyemata</taxon>
        <taxon>Anomura</taxon>
        <taxon>Galatheoidea</taxon>
        <taxon>Porcellanidae</taxon>
        <taxon>Petrolisthes</taxon>
    </lineage>
</organism>
<name>A0AAE1Q8R6_9EUCA</name>
<accession>A0AAE1Q8R6</accession>
<gene>
    <name evidence="2" type="ORF">Pmani_007390</name>
</gene>
<reference evidence="2" key="1">
    <citation type="submission" date="2023-11" db="EMBL/GenBank/DDBJ databases">
        <title>Genome assemblies of two species of porcelain crab, Petrolisthes cinctipes and Petrolisthes manimaculis (Anomura: Porcellanidae).</title>
        <authorList>
            <person name="Angst P."/>
        </authorList>
    </citation>
    <scope>NUCLEOTIDE SEQUENCE</scope>
    <source>
        <strain evidence="2">PB745_02</strain>
        <tissue evidence="2">Gill</tissue>
    </source>
</reference>
<dbReference type="Proteomes" id="UP001292094">
    <property type="component" value="Unassembled WGS sequence"/>
</dbReference>
<proteinExistence type="predicted"/>
<keyword evidence="1" id="KW-0732">Signal</keyword>
<keyword evidence="3" id="KW-1185">Reference proteome</keyword>
<feature type="chain" id="PRO_5042291071" description="Insulin-like androgenic gland hormone" evidence="1">
    <location>
        <begin position="29"/>
        <end position="145"/>
    </location>
</feature>
<evidence type="ECO:0000256" key="1">
    <source>
        <dbReference type="SAM" id="SignalP"/>
    </source>
</evidence>
<comment type="caution">
    <text evidence="2">The sequence shown here is derived from an EMBL/GenBank/DDBJ whole genome shotgun (WGS) entry which is preliminary data.</text>
</comment>